<organism evidence="1 2">
    <name type="scientific">Cohnella herbarum</name>
    <dbReference type="NCBI Taxonomy" id="2728023"/>
    <lineage>
        <taxon>Bacteria</taxon>
        <taxon>Bacillati</taxon>
        <taxon>Bacillota</taxon>
        <taxon>Bacilli</taxon>
        <taxon>Bacillales</taxon>
        <taxon>Paenibacillaceae</taxon>
        <taxon>Cohnella</taxon>
    </lineage>
</organism>
<dbReference type="AlphaFoldDB" id="A0A7Z2VLJ7"/>
<dbReference type="SUPFAM" id="SSF48371">
    <property type="entry name" value="ARM repeat"/>
    <property type="match status" value="1"/>
</dbReference>
<dbReference type="InterPro" id="IPR016024">
    <property type="entry name" value="ARM-type_fold"/>
</dbReference>
<dbReference type="InterPro" id="IPR011042">
    <property type="entry name" value="6-blade_b-propeller_TolB-like"/>
</dbReference>
<dbReference type="PROSITE" id="PS51257">
    <property type="entry name" value="PROKAR_LIPOPROTEIN"/>
    <property type="match status" value="1"/>
</dbReference>
<evidence type="ECO:0000313" key="2">
    <source>
        <dbReference type="Proteomes" id="UP000502248"/>
    </source>
</evidence>
<dbReference type="Gene3D" id="2.120.10.30">
    <property type="entry name" value="TolB, C-terminal domain"/>
    <property type="match status" value="1"/>
</dbReference>
<name>A0A7Z2VLJ7_9BACL</name>
<dbReference type="EMBL" id="CP051680">
    <property type="protein sequence ID" value="QJD85154.1"/>
    <property type="molecule type" value="Genomic_DNA"/>
</dbReference>
<gene>
    <name evidence="1" type="ORF">HH215_19570</name>
</gene>
<dbReference type="KEGG" id="cheb:HH215_19570"/>
<evidence type="ECO:0000313" key="1">
    <source>
        <dbReference type="EMBL" id="QJD85154.1"/>
    </source>
</evidence>
<accession>A0A7Z2VLJ7</accession>
<dbReference type="Proteomes" id="UP000502248">
    <property type="component" value="Chromosome"/>
</dbReference>
<protein>
    <submittedName>
        <fullName evidence="1">HEAT repeat domain-containing protein</fullName>
    </submittedName>
</protein>
<dbReference type="SUPFAM" id="SSF82171">
    <property type="entry name" value="DPP6 N-terminal domain-like"/>
    <property type="match status" value="1"/>
</dbReference>
<reference evidence="1 2" key="1">
    <citation type="submission" date="2020-04" db="EMBL/GenBank/DDBJ databases">
        <title>Genome sequencing of novel species.</title>
        <authorList>
            <person name="Heo J."/>
            <person name="Kim S.-J."/>
            <person name="Kim J.-S."/>
            <person name="Hong S.-B."/>
            <person name="Kwon S.-W."/>
        </authorList>
    </citation>
    <scope>NUCLEOTIDE SEQUENCE [LARGE SCALE GENOMIC DNA]</scope>
    <source>
        <strain evidence="1 2">MFER-1</strain>
    </source>
</reference>
<proteinExistence type="predicted"/>
<sequence>MIRSLFVILIGAFLITGCSNTNSDRSALPSAVESGVGSVDAYWDEVAKQGLMMSPFVDPEPPMEYVRIGLNHDNPDVRWFCAYELLKYPSGIDQETRNTLERLTKDESEVVRKAASFTMAVLQEKFEDERFQLSPANNQAAFHLYRESRYNDGGLWIAEDGRLERLAKLDGSIAQIAYSPDGNRIGADYGGRTWGSLAIVDLESRKVELPEIISAILADKRNGYDVDPQKADRFDPYVRLIEWSPDSTRYLVSYEFSGGPDQYDYGWAVCEAEGNTVVEVYKSSQDTRDSKPEGFTWSNG</sequence>
<dbReference type="RefSeq" id="WP_169281420.1">
    <property type="nucleotide sequence ID" value="NZ_CP051680.1"/>
</dbReference>
<keyword evidence="2" id="KW-1185">Reference proteome</keyword>